<dbReference type="STRING" id="435908.IDSA_01845"/>
<gene>
    <name evidence="2" type="ORF">IDSA_01845</name>
</gene>
<dbReference type="AlphaFoldDB" id="A0A094L9I1"/>
<reference evidence="2 3" key="1">
    <citation type="submission" date="2014-06" db="EMBL/GenBank/DDBJ databases">
        <title>The draft genome sequence of Idiomarina salinarum ISL-52.</title>
        <authorList>
            <person name="Du J."/>
            <person name="Shao Z."/>
        </authorList>
    </citation>
    <scope>NUCLEOTIDE SEQUENCE [LARGE SCALE GENOMIC DNA]</scope>
    <source>
        <strain evidence="2 3">ISL-52</strain>
    </source>
</reference>
<organism evidence="2 3">
    <name type="scientific">Pseudidiomarina salinarum</name>
    <dbReference type="NCBI Taxonomy" id="435908"/>
    <lineage>
        <taxon>Bacteria</taxon>
        <taxon>Pseudomonadati</taxon>
        <taxon>Pseudomonadota</taxon>
        <taxon>Gammaproteobacteria</taxon>
        <taxon>Alteromonadales</taxon>
        <taxon>Idiomarinaceae</taxon>
        <taxon>Pseudidiomarina</taxon>
    </lineage>
</organism>
<dbReference type="eggNOG" id="ENOG5031IDR">
    <property type="taxonomic scope" value="Bacteria"/>
</dbReference>
<dbReference type="Proteomes" id="UP000054363">
    <property type="component" value="Unassembled WGS sequence"/>
</dbReference>
<dbReference type="RefSeq" id="WP_034773803.1">
    <property type="nucleotide sequence ID" value="NZ_JPER01000001.1"/>
</dbReference>
<dbReference type="OrthoDB" id="6234984at2"/>
<keyword evidence="1" id="KW-0472">Membrane</keyword>
<accession>A0A094L9I1</accession>
<comment type="caution">
    <text evidence="2">The sequence shown here is derived from an EMBL/GenBank/DDBJ whole genome shotgun (WGS) entry which is preliminary data.</text>
</comment>
<protein>
    <submittedName>
        <fullName evidence="2">Uncharacterized protein</fullName>
    </submittedName>
</protein>
<evidence type="ECO:0000313" key="3">
    <source>
        <dbReference type="Proteomes" id="UP000054363"/>
    </source>
</evidence>
<keyword evidence="1" id="KW-0812">Transmembrane</keyword>
<keyword evidence="3" id="KW-1185">Reference proteome</keyword>
<evidence type="ECO:0000256" key="1">
    <source>
        <dbReference type="SAM" id="Phobius"/>
    </source>
</evidence>
<proteinExistence type="predicted"/>
<keyword evidence="1" id="KW-1133">Transmembrane helix</keyword>
<dbReference type="EMBL" id="JPER01000001">
    <property type="protein sequence ID" value="KFZ31483.1"/>
    <property type="molecule type" value="Genomic_DNA"/>
</dbReference>
<feature type="transmembrane region" description="Helical" evidence="1">
    <location>
        <begin position="186"/>
        <end position="206"/>
    </location>
</feature>
<name>A0A094L9I1_9GAMM</name>
<sequence length="405" mass="45497">MSASVVINGWRQQTTDRRQIERWLAEARQLGFNGYTLHRVRQHYWLCCITGGMRPGGAVDIAIMLQQRFKTESQLLYLQFDAAQMVCVSWQDFELRNCIALSTDEQGQARFRLLCQGLAEQTETTGQTPGKLLLAGKAPAFLTELISAIGEPWENISSGVYLEEKIPAAARFRVISKLPRWQRQRLWLTAAVAAFSVGAYLTWLWWPAPAAIPVAPQVVQVELPGLGVSQLTQLQYAMHQLTALAGWRLQQIMLTEQGLQATIGRTYGLNQELTAQLDARWQVSFSHQEAQLQLPLAKSADQSGVAQPAQDYEAAQRAFSAALPDYLPSVRVQLAEADSDKHWRWQNLTLNITDFKLPELELLALLLRDAPVRLHQAHIDPGSPARSTIQLQFIARQHYPGGNRP</sequence>
<evidence type="ECO:0000313" key="2">
    <source>
        <dbReference type="EMBL" id="KFZ31483.1"/>
    </source>
</evidence>